<dbReference type="Proteomes" id="UP000318864">
    <property type="component" value="Unassembled WGS sequence"/>
</dbReference>
<dbReference type="EMBL" id="RBZW01000053">
    <property type="protein sequence ID" value="THE63951.1"/>
    <property type="molecule type" value="Genomic_DNA"/>
</dbReference>
<evidence type="ECO:0000256" key="1">
    <source>
        <dbReference type="SAM" id="MobiDB-lite"/>
    </source>
</evidence>
<comment type="caution">
    <text evidence="3">The sequence shown here is derived from an EMBL/GenBank/DDBJ whole genome shotgun (WGS) entry which is preliminary data.</text>
</comment>
<protein>
    <submittedName>
        <fullName evidence="3">F420-dependent oxidoreductase</fullName>
    </submittedName>
</protein>
<evidence type="ECO:0000313" key="4">
    <source>
        <dbReference type="Proteomes" id="UP000318864"/>
    </source>
</evidence>
<dbReference type="Pfam" id="PF01996">
    <property type="entry name" value="F420_ligase"/>
    <property type="match status" value="1"/>
</dbReference>
<evidence type="ECO:0000259" key="2">
    <source>
        <dbReference type="Pfam" id="PF01996"/>
    </source>
</evidence>
<feature type="region of interest" description="Disordered" evidence="1">
    <location>
        <begin position="94"/>
        <end position="113"/>
    </location>
</feature>
<dbReference type="Gene3D" id="3.30.1330.100">
    <property type="entry name" value="CofE-like"/>
    <property type="match status" value="1"/>
</dbReference>
<dbReference type="GO" id="GO:0052618">
    <property type="term" value="F:coenzyme F420-0:L-glutamate ligase activity"/>
    <property type="evidence" value="ECO:0007669"/>
    <property type="project" value="TreeGrafter"/>
</dbReference>
<accession>A0A4S3TJ01</accession>
<reference evidence="3 4" key="1">
    <citation type="submission" date="2018-10" db="EMBL/GenBank/DDBJ databases">
        <title>Natronolimnobius sp. XQ-INN 246 isolated from Inner Mongolia Autonomous Region of China.</title>
        <authorList>
            <person name="Xue Q."/>
        </authorList>
    </citation>
    <scope>NUCLEOTIDE SEQUENCE [LARGE SCALE GENOMIC DNA]</scope>
    <source>
        <strain evidence="3 4">XQ-INN 246</strain>
    </source>
</reference>
<feature type="domain" description="Coenzyme F420:L-glutamate ligase-like" evidence="2">
    <location>
        <begin position="114"/>
        <end position="335"/>
    </location>
</feature>
<dbReference type="InterPro" id="IPR002847">
    <property type="entry name" value="F420-0_gamma-glut_ligase-dom"/>
</dbReference>
<sequence>MLGDDTVPGRLSTKRRIKRFTDLPSPSTRSVTFRHSPTAIRRSTWLVADTTETDLDTERRTDTETEPQRSFHGVDVGLLEGDEDLVGLLLEATATDREGSGDGPELAPDVDVKANPTLRDGDILVISSKVVSLAEGRYVDLEAVPVSSRADRIADVTGIDPREVELILRESTVLGAIPIADIGPGVDRLEDHAVDPEAASAALESLPSLLVTFWNGRFCTNAGIDLSNSPGESATLLPADPNASARRIREEIRDRAGIEVAVIVADSELSYRGGSVDVAIGCAGIDPVDSNFGATDLFGTPKLGGVDLQADELAAASALLSGQAAERTPIVVARGLDYEVDDDVAVGTDSDLIRGGLWPVLKRTIQVKIADTVPIRVPFGVS</sequence>
<gene>
    <name evidence="3" type="ORF">D8Y22_15455</name>
</gene>
<dbReference type="AlphaFoldDB" id="A0A4S3TJ01"/>
<organism evidence="3 4">
    <name type="scientific">Salinadaptatus halalkaliphilus</name>
    <dbReference type="NCBI Taxonomy" id="2419781"/>
    <lineage>
        <taxon>Archaea</taxon>
        <taxon>Methanobacteriati</taxon>
        <taxon>Methanobacteriota</taxon>
        <taxon>Stenosarchaea group</taxon>
        <taxon>Halobacteria</taxon>
        <taxon>Halobacteriales</taxon>
        <taxon>Natrialbaceae</taxon>
        <taxon>Salinadaptatus</taxon>
    </lineage>
</organism>
<keyword evidence="4" id="KW-1185">Reference proteome</keyword>
<name>A0A4S3TJ01_9EURY</name>
<proteinExistence type="predicted"/>
<dbReference type="PANTHER" id="PTHR47917">
    <property type="match status" value="1"/>
</dbReference>
<dbReference type="SUPFAM" id="SSF144010">
    <property type="entry name" value="CofE-like"/>
    <property type="match status" value="1"/>
</dbReference>
<dbReference type="PANTHER" id="PTHR47917:SF1">
    <property type="entry name" value="COENZYME F420:L-GLUTAMATE LIGASE"/>
    <property type="match status" value="1"/>
</dbReference>
<evidence type="ECO:0000313" key="3">
    <source>
        <dbReference type="EMBL" id="THE63951.1"/>
    </source>
</evidence>